<name>A0A7C9MY82_9ACTN</name>
<dbReference type="AlphaFoldDB" id="A0A7C9MY82"/>
<organism evidence="5 6">
    <name type="scientific">Herbidospora solisilvae</name>
    <dbReference type="NCBI Taxonomy" id="2696284"/>
    <lineage>
        <taxon>Bacteria</taxon>
        <taxon>Bacillati</taxon>
        <taxon>Actinomycetota</taxon>
        <taxon>Actinomycetes</taxon>
        <taxon>Streptosporangiales</taxon>
        <taxon>Streptosporangiaceae</taxon>
        <taxon>Herbidospora</taxon>
    </lineage>
</organism>
<evidence type="ECO:0000256" key="1">
    <source>
        <dbReference type="ARBA" id="ARBA00022801"/>
    </source>
</evidence>
<keyword evidence="2" id="KW-0442">Lipid degradation</keyword>
<dbReference type="RefSeq" id="WP_161478358.1">
    <property type="nucleotide sequence ID" value="NZ_WXEW01000001.1"/>
</dbReference>
<dbReference type="Gene3D" id="3.40.50.1820">
    <property type="entry name" value="alpha/beta hydrolase"/>
    <property type="match status" value="1"/>
</dbReference>
<accession>A0A7C9MY82</accession>
<keyword evidence="6" id="KW-1185">Reference proteome</keyword>
<evidence type="ECO:0000313" key="6">
    <source>
        <dbReference type="Proteomes" id="UP000479526"/>
    </source>
</evidence>
<feature type="signal peptide" evidence="4">
    <location>
        <begin position="1"/>
        <end position="22"/>
    </location>
</feature>
<dbReference type="EMBL" id="WXEW01000001">
    <property type="protein sequence ID" value="NAS20910.1"/>
    <property type="molecule type" value="Genomic_DNA"/>
</dbReference>
<comment type="caution">
    <text evidence="5">The sequence shown here is derived from an EMBL/GenBank/DDBJ whole genome shotgun (WGS) entry which is preliminary data.</text>
</comment>
<dbReference type="SUPFAM" id="SSF53474">
    <property type="entry name" value="alpha/beta-Hydrolases"/>
    <property type="match status" value="1"/>
</dbReference>
<protein>
    <submittedName>
        <fullName evidence="5">Alpha/beta hydrolase</fullName>
    </submittedName>
</protein>
<evidence type="ECO:0000313" key="5">
    <source>
        <dbReference type="EMBL" id="NAS20910.1"/>
    </source>
</evidence>
<dbReference type="Pfam" id="PF03403">
    <property type="entry name" value="PAF-AH_p_II"/>
    <property type="match status" value="2"/>
</dbReference>
<evidence type="ECO:0000256" key="4">
    <source>
        <dbReference type="SAM" id="SignalP"/>
    </source>
</evidence>
<dbReference type="Proteomes" id="UP000479526">
    <property type="component" value="Unassembled WGS sequence"/>
</dbReference>
<keyword evidence="4" id="KW-0732">Signal</keyword>
<keyword evidence="3" id="KW-0443">Lipid metabolism</keyword>
<dbReference type="GO" id="GO:0003847">
    <property type="term" value="F:1-alkyl-2-acetylglycerophosphocholine esterase activity"/>
    <property type="evidence" value="ECO:0007669"/>
    <property type="project" value="TreeGrafter"/>
</dbReference>
<proteinExistence type="predicted"/>
<dbReference type="PANTHER" id="PTHR10272">
    <property type="entry name" value="PLATELET-ACTIVATING FACTOR ACETYLHYDROLASE"/>
    <property type="match status" value="1"/>
</dbReference>
<gene>
    <name evidence="5" type="ORF">GT755_04325</name>
</gene>
<keyword evidence="1 5" id="KW-0378">Hydrolase</keyword>
<evidence type="ECO:0000256" key="3">
    <source>
        <dbReference type="ARBA" id="ARBA00023098"/>
    </source>
</evidence>
<evidence type="ECO:0000256" key="2">
    <source>
        <dbReference type="ARBA" id="ARBA00022963"/>
    </source>
</evidence>
<dbReference type="InterPro" id="IPR029058">
    <property type="entry name" value="AB_hydrolase_fold"/>
</dbReference>
<sequence length="337" mass="36046">MNLLTAAALTAGLLTAPAPALPAPTGPHPVGATALHLVDRSRPDPWVPASGPRQLMVTVWYPALSSKGERFRYVTTAESANILARVPGAADLPPGVLATTRTHARSGAPMVRRPLPLVVLSPGFSFPRATLTSLGEDLASRGYLVAAVEHTYESVGTTFPDGHTTTCVVCERPQTKELGAQVSAGRVKDLTFVIDQLKRRFRVDGVAVAGHSMGGNAAVHTMAARPSIRAAVDFDGTLLPDAPPLNGPVLLMGTVRTDTTWPPVQARPKTWREVTGTDHSSFTDYAILRGQVGLPSQPLDGARAIEITRAYTAWFLDRHLRGRQTPEPEFPEVRSRA</sequence>
<feature type="chain" id="PRO_5029012875" evidence="4">
    <location>
        <begin position="23"/>
        <end position="337"/>
    </location>
</feature>
<dbReference type="PANTHER" id="PTHR10272:SF0">
    <property type="entry name" value="PLATELET-ACTIVATING FACTOR ACETYLHYDROLASE"/>
    <property type="match status" value="1"/>
</dbReference>
<reference evidence="5 6" key="1">
    <citation type="submission" date="2020-01" db="EMBL/GenBank/DDBJ databases">
        <title>Herbidospora sp. NEAU-GS84 nov., a novel actinomycete isolated from soil.</title>
        <authorList>
            <person name="Han L."/>
        </authorList>
    </citation>
    <scope>NUCLEOTIDE SEQUENCE [LARGE SCALE GENOMIC DNA]</scope>
    <source>
        <strain evidence="5 6">NEAU-GS84</strain>
    </source>
</reference>
<dbReference type="GO" id="GO:0016042">
    <property type="term" value="P:lipid catabolic process"/>
    <property type="evidence" value="ECO:0007669"/>
    <property type="project" value="UniProtKB-KW"/>
</dbReference>